<dbReference type="Proteomes" id="UP000029518">
    <property type="component" value="Chromosome"/>
</dbReference>
<dbReference type="InterPro" id="IPR000182">
    <property type="entry name" value="GNAT_dom"/>
</dbReference>
<sequence>MSNRIIRKFEQNDMAALGEMYARVSAQEDVLFWWVGEESNWENVICAFEGETMVAKGQLQIFNVVPPGRLPMSKHKIFVNLKTLPGREQDIGLLDSVYSLLLERAHELKGTLPREYGTVLCTGNYAAEESCNTYFAQHLGYLPHSRLYTLHRDLNEPIPVIELAAGLESAWVQLDSPEQREAYLELEAEIWPDTPLGVERLLEYQEHPLWTSAVVLDEGKVAGSLMVWQEDKNGIIEDVFVRDPWRRRGIAKALLVRALAYLKEHGLEQAQLIAMTTNESALSLYVSVGFQTGRQEIRLYTELD</sequence>
<evidence type="ECO:0000313" key="5">
    <source>
        <dbReference type="Proteomes" id="UP000029518"/>
    </source>
</evidence>
<dbReference type="CDD" id="cd04301">
    <property type="entry name" value="NAT_SF"/>
    <property type="match status" value="1"/>
</dbReference>
<dbReference type="Pfam" id="PF00583">
    <property type="entry name" value="Acetyltransf_1"/>
    <property type="match status" value="1"/>
</dbReference>
<dbReference type="Gene3D" id="3.40.630.30">
    <property type="match status" value="1"/>
</dbReference>
<gene>
    <name evidence="4" type="ORF">PBOR_06530</name>
</gene>
<feature type="domain" description="N-acetyltransferase" evidence="3">
    <location>
        <begin position="170"/>
        <end position="304"/>
    </location>
</feature>
<dbReference type="KEGG" id="pbd:PBOR_06530"/>
<dbReference type="InterPro" id="IPR016181">
    <property type="entry name" value="Acyl_CoA_acyltransferase"/>
</dbReference>
<dbReference type="GO" id="GO:0016747">
    <property type="term" value="F:acyltransferase activity, transferring groups other than amino-acyl groups"/>
    <property type="evidence" value="ECO:0007669"/>
    <property type="project" value="InterPro"/>
</dbReference>
<dbReference type="HOGENOM" id="CLU_890942_0_0_9"/>
<evidence type="ECO:0000256" key="1">
    <source>
        <dbReference type="ARBA" id="ARBA00022679"/>
    </source>
</evidence>
<keyword evidence="2" id="KW-0012">Acyltransferase</keyword>
<dbReference type="PROSITE" id="PS51186">
    <property type="entry name" value="GNAT"/>
    <property type="match status" value="1"/>
</dbReference>
<dbReference type="PANTHER" id="PTHR43420">
    <property type="entry name" value="ACETYLTRANSFERASE"/>
    <property type="match status" value="1"/>
</dbReference>
<evidence type="ECO:0000313" key="4">
    <source>
        <dbReference type="EMBL" id="AIQ56634.1"/>
    </source>
</evidence>
<evidence type="ECO:0000256" key="2">
    <source>
        <dbReference type="ARBA" id="ARBA00023315"/>
    </source>
</evidence>
<keyword evidence="5" id="KW-1185">Reference proteome</keyword>
<protein>
    <submittedName>
        <fullName evidence="4">Acetyltransferase</fullName>
    </submittedName>
</protein>
<accession>A0A089MJ73</accession>
<reference evidence="4" key="1">
    <citation type="submission" date="2014-08" db="EMBL/GenBank/DDBJ databases">
        <title>Comparative genomics of the Paenibacillus odorifer group.</title>
        <authorList>
            <person name="den Bakker H.C."/>
            <person name="Tsai Y.-C.Y.-C."/>
            <person name="Martin N."/>
            <person name="Korlach J."/>
            <person name="Wiedmann M."/>
        </authorList>
    </citation>
    <scope>NUCLEOTIDE SEQUENCE [LARGE SCALE GENOMIC DNA]</scope>
    <source>
        <strain evidence="4">DSM 13188</strain>
    </source>
</reference>
<dbReference type="EMBL" id="CP009285">
    <property type="protein sequence ID" value="AIQ56634.1"/>
    <property type="molecule type" value="Genomic_DNA"/>
</dbReference>
<dbReference type="AlphaFoldDB" id="A0A089MJ73"/>
<organism evidence="4 5">
    <name type="scientific">Paenibacillus borealis</name>
    <dbReference type="NCBI Taxonomy" id="160799"/>
    <lineage>
        <taxon>Bacteria</taxon>
        <taxon>Bacillati</taxon>
        <taxon>Bacillota</taxon>
        <taxon>Bacilli</taxon>
        <taxon>Bacillales</taxon>
        <taxon>Paenibacillaceae</taxon>
        <taxon>Paenibacillus</taxon>
    </lineage>
</organism>
<dbReference type="RefSeq" id="WP_245648063.1">
    <property type="nucleotide sequence ID" value="NZ_CP009285.1"/>
</dbReference>
<keyword evidence="1" id="KW-0808">Transferase</keyword>
<evidence type="ECO:0000259" key="3">
    <source>
        <dbReference type="PROSITE" id="PS51186"/>
    </source>
</evidence>
<name>A0A089MJ73_PAEBO</name>
<proteinExistence type="predicted"/>
<dbReference type="InterPro" id="IPR050680">
    <property type="entry name" value="YpeA/RimI_acetyltransf"/>
</dbReference>
<dbReference type="SUPFAM" id="SSF55729">
    <property type="entry name" value="Acyl-CoA N-acyltransferases (Nat)"/>
    <property type="match status" value="1"/>
</dbReference>